<feature type="transmembrane region" description="Helical" evidence="2">
    <location>
        <begin position="210"/>
        <end position="233"/>
    </location>
</feature>
<feature type="chain" id="PRO_5034232551" evidence="3">
    <location>
        <begin position="22"/>
        <end position="268"/>
    </location>
</feature>
<evidence type="ECO:0000313" key="5">
    <source>
        <dbReference type="Proteomes" id="UP000532311"/>
    </source>
</evidence>
<evidence type="ECO:0000256" key="2">
    <source>
        <dbReference type="SAM" id="Phobius"/>
    </source>
</evidence>
<keyword evidence="2" id="KW-1133">Transmembrane helix</keyword>
<evidence type="ECO:0000256" key="3">
    <source>
        <dbReference type="SAM" id="SignalP"/>
    </source>
</evidence>
<organism evidence="4 5">
    <name type="scientific">Fusarium globosum</name>
    <dbReference type="NCBI Taxonomy" id="78864"/>
    <lineage>
        <taxon>Eukaryota</taxon>
        <taxon>Fungi</taxon>
        <taxon>Dikarya</taxon>
        <taxon>Ascomycota</taxon>
        <taxon>Pezizomycotina</taxon>
        <taxon>Sordariomycetes</taxon>
        <taxon>Hypocreomycetidae</taxon>
        <taxon>Hypocreales</taxon>
        <taxon>Nectriaceae</taxon>
        <taxon>Fusarium</taxon>
        <taxon>Fusarium fujikuroi species complex</taxon>
    </lineage>
</organism>
<sequence length="268" mass="29770">MQLNWVFLLVASLASLAACQGGSLTRPLREPATFVHPPPFGIFDDGLRVYTNNERYRHGETIRVVLSGGGGTSENVTAVQVNTAEKKIGPKTDTLRLTKKANTYSWTAQYDINHYLKNGEDAVYRFQFQTSELFGRPVYEKSAYFNVSMPDSSKKRLPAASGTTSLVRESPRSQSTKKSQPDSTATAKPSRKDRKKVKPSKKSGLTGPQVAGIAIAAVAGFVLMLLGFCWGYNRMRVARQLQKSHEFELRNMEREVRTLKDTVSKLSS</sequence>
<keyword evidence="5" id="KW-1185">Reference proteome</keyword>
<dbReference type="AlphaFoldDB" id="A0A8H5YIN5"/>
<name>A0A8H5YIN5_9HYPO</name>
<keyword evidence="2" id="KW-0472">Membrane</keyword>
<keyword evidence="3" id="KW-0732">Signal</keyword>
<comment type="caution">
    <text evidence="4">The sequence shown here is derived from an EMBL/GenBank/DDBJ whole genome shotgun (WGS) entry which is preliminary data.</text>
</comment>
<dbReference type="Proteomes" id="UP000532311">
    <property type="component" value="Unassembled WGS sequence"/>
</dbReference>
<gene>
    <name evidence="4" type="ORF">FGLOB1_4079</name>
</gene>
<feature type="signal peptide" evidence="3">
    <location>
        <begin position="1"/>
        <end position="21"/>
    </location>
</feature>
<accession>A0A8H5YIN5</accession>
<evidence type="ECO:0000313" key="4">
    <source>
        <dbReference type="EMBL" id="KAF5713298.1"/>
    </source>
</evidence>
<feature type="region of interest" description="Disordered" evidence="1">
    <location>
        <begin position="150"/>
        <end position="205"/>
    </location>
</feature>
<feature type="compositionally biased region" description="Polar residues" evidence="1">
    <location>
        <begin position="161"/>
        <end position="187"/>
    </location>
</feature>
<keyword evidence="2" id="KW-0812">Transmembrane</keyword>
<protein>
    <submittedName>
        <fullName evidence="4">Uncharacterized protein</fullName>
    </submittedName>
</protein>
<reference evidence="4 5" key="1">
    <citation type="submission" date="2020-05" db="EMBL/GenBank/DDBJ databases">
        <title>Identification and distribution of gene clusters putatively required for synthesis of sphingolipid metabolism inhibitors in phylogenetically diverse species of the filamentous fungus Fusarium.</title>
        <authorList>
            <person name="Kim H.-S."/>
            <person name="Busman M."/>
            <person name="Brown D.W."/>
            <person name="Divon H."/>
            <person name="Uhlig S."/>
            <person name="Proctor R.H."/>
        </authorList>
    </citation>
    <scope>NUCLEOTIDE SEQUENCE [LARGE SCALE GENOMIC DNA]</scope>
    <source>
        <strain evidence="4 5">NRRL 26131</strain>
    </source>
</reference>
<evidence type="ECO:0000256" key="1">
    <source>
        <dbReference type="SAM" id="MobiDB-lite"/>
    </source>
</evidence>
<dbReference type="EMBL" id="JAAQPF010000151">
    <property type="protein sequence ID" value="KAF5713298.1"/>
    <property type="molecule type" value="Genomic_DNA"/>
</dbReference>
<proteinExistence type="predicted"/>
<feature type="compositionally biased region" description="Basic residues" evidence="1">
    <location>
        <begin position="189"/>
        <end position="201"/>
    </location>
</feature>